<reference evidence="2 3" key="1">
    <citation type="journal article" date="2018" name="J. Microbiol.">
        <title>Bacillus spongiae sp. nov., isolated from sponge of Jeju Island.</title>
        <authorList>
            <person name="Lee G.E."/>
            <person name="Im W.T."/>
            <person name="Park J.S."/>
        </authorList>
    </citation>
    <scope>NUCLEOTIDE SEQUENCE [LARGE SCALE GENOMIC DNA]</scope>
    <source>
        <strain evidence="2 3">135PIL107-10</strain>
    </source>
</reference>
<feature type="transmembrane region" description="Helical" evidence="1">
    <location>
        <begin position="12"/>
        <end position="34"/>
    </location>
</feature>
<accession>A0ABU8HKV7</accession>
<name>A0ABU8HKV7_9BACI</name>
<gene>
    <name evidence="2" type="ORF">WAK64_21820</name>
</gene>
<keyword evidence="3" id="KW-1185">Reference proteome</keyword>
<evidence type="ECO:0000256" key="1">
    <source>
        <dbReference type="SAM" id="Phobius"/>
    </source>
</evidence>
<keyword evidence="1" id="KW-0472">Membrane</keyword>
<keyword evidence="1" id="KW-0812">Transmembrane</keyword>
<comment type="caution">
    <text evidence="2">The sequence shown here is derived from an EMBL/GenBank/DDBJ whole genome shotgun (WGS) entry which is preliminary data.</text>
</comment>
<feature type="transmembrane region" description="Helical" evidence="1">
    <location>
        <begin position="88"/>
        <end position="106"/>
    </location>
</feature>
<keyword evidence="1" id="KW-1133">Transmembrane helix</keyword>
<proteinExistence type="predicted"/>
<protein>
    <submittedName>
        <fullName evidence="2">Uncharacterized protein</fullName>
    </submittedName>
</protein>
<sequence length="228" mass="26431">MITKKEKNHIEINRRFFGIFFILFMLSLLLASFLPHEKFNGVNTLFLFNIPLENQDGVNGIGVASLCLLFLSLFFLLKSLNQYKGRTIILVLIVFMLLPDYLFQTYQKTIARGVDAVSYKIERSRCTFEEAKEATLFAKCELPFENYSDEPVSFEVLFYETYPYEDEVKTVSLLNKDAPYEVTLKPNEDKTAMIETYINVLEEGEEMVNGSHNIVNIIIRSETKVREL</sequence>
<dbReference type="EMBL" id="JBBAXC010000033">
    <property type="protein sequence ID" value="MEI5909638.1"/>
    <property type="molecule type" value="Genomic_DNA"/>
</dbReference>
<organism evidence="2 3">
    <name type="scientific">Bacillus spongiae</name>
    <dbReference type="NCBI Taxonomy" id="2683610"/>
    <lineage>
        <taxon>Bacteria</taxon>
        <taxon>Bacillati</taxon>
        <taxon>Bacillota</taxon>
        <taxon>Bacilli</taxon>
        <taxon>Bacillales</taxon>
        <taxon>Bacillaceae</taxon>
        <taxon>Bacillus</taxon>
    </lineage>
</organism>
<dbReference type="RefSeq" id="WP_336589080.1">
    <property type="nucleotide sequence ID" value="NZ_JBBAXC010000033.1"/>
</dbReference>
<dbReference type="Proteomes" id="UP001312865">
    <property type="component" value="Unassembled WGS sequence"/>
</dbReference>
<feature type="transmembrane region" description="Helical" evidence="1">
    <location>
        <begin position="57"/>
        <end position="76"/>
    </location>
</feature>
<evidence type="ECO:0000313" key="3">
    <source>
        <dbReference type="Proteomes" id="UP001312865"/>
    </source>
</evidence>
<evidence type="ECO:0000313" key="2">
    <source>
        <dbReference type="EMBL" id="MEI5909638.1"/>
    </source>
</evidence>